<sequence length="200" mass="22243">MNRRNALKNIGLSLGYAAVAPSALSILQSCTSEIEVWTPKLLTVDQGFVLKNIIDLILPKTEASPGALEVNVPEFIDLLAFKSYNKKDQTKFIKEIDTFILELAPNKSDDFSISDIKTETYDALLAKYLKSKPETRKSFNKNESIVFNGLKSIRSKAVWAFKNSELVGEKVLAYNPVPGPDKGCVDLQNTTKGKAWSLQR</sequence>
<accession>A0A5C7ACP5</accession>
<dbReference type="Pfam" id="PF13618">
    <property type="entry name" value="Gluconate_2-dh3"/>
    <property type="match status" value="1"/>
</dbReference>
<evidence type="ECO:0000313" key="2">
    <source>
        <dbReference type="Proteomes" id="UP000321790"/>
    </source>
</evidence>
<dbReference type="PROSITE" id="PS51257">
    <property type="entry name" value="PROKAR_LIPOPROTEIN"/>
    <property type="match status" value="1"/>
</dbReference>
<dbReference type="Proteomes" id="UP000321790">
    <property type="component" value="Unassembled WGS sequence"/>
</dbReference>
<dbReference type="OrthoDB" id="6385145at2"/>
<comment type="caution">
    <text evidence="1">The sequence shown here is derived from an EMBL/GenBank/DDBJ whole genome shotgun (WGS) entry which is preliminary data.</text>
</comment>
<evidence type="ECO:0000313" key="1">
    <source>
        <dbReference type="EMBL" id="TXE06221.1"/>
    </source>
</evidence>
<keyword evidence="2" id="KW-1185">Reference proteome</keyword>
<gene>
    <name evidence="1" type="ORF">FUA26_14705</name>
</gene>
<dbReference type="RefSeq" id="WP_147137813.1">
    <property type="nucleotide sequence ID" value="NZ_VOSC01000033.1"/>
</dbReference>
<name>A0A5C7ACP5_9FLAO</name>
<protein>
    <submittedName>
        <fullName evidence="1">Gluconate 2-dehydrogenase subunit 3 family protein</fullName>
    </submittedName>
</protein>
<dbReference type="InterPro" id="IPR027056">
    <property type="entry name" value="Gluconate_2DH_su3"/>
</dbReference>
<proteinExistence type="predicted"/>
<dbReference type="EMBL" id="VOSC01000033">
    <property type="protein sequence ID" value="TXE06221.1"/>
    <property type="molecule type" value="Genomic_DNA"/>
</dbReference>
<dbReference type="AlphaFoldDB" id="A0A5C7ACP5"/>
<reference evidence="2" key="1">
    <citation type="submission" date="2019-08" db="EMBL/GenBank/DDBJ databases">
        <title>Seonamhaeicola sediminis sp. nov., isolated from marine sediment.</title>
        <authorList>
            <person name="Cao W.R."/>
        </authorList>
    </citation>
    <scope>NUCLEOTIDE SEQUENCE [LARGE SCALE GENOMIC DNA]</scope>
    <source>
        <strain evidence="2">Gy8</strain>
    </source>
</reference>
<organism evidence="1 2">
    <name type="scientific">Seonamhaeicola algicola</name>
    <dbReference type="NCBI Taxonomy" id="1719036"/>
    <lineage>
        <taxon>Bacteria</taxon>
        <taxon>Pseudomonadati</taxon>
        <taxon>Bacteroidota</taxon>
        <taxon>Flavobacteriia</taxon>
        <taxon>Flavobacteriales</taxon>
        <taxon>Flavobacteriaceae</taxon>
    </lineage>
</organism>